<feature type="transmembrane region" description="Helical" evidence="1">
    <location>
        <begin position="56"/>
        <end position="77"/>
    </location>
</feature>
<dbReference type="OrthoDB" id="1701981at2"/>
<evidence type="ECO:0008006" key="4">
    <source>
        <dbReference type="Google" id="ProtNLM"/>
    </source>
</evidence>
<feature type="transmembrane region" description="Helical" evidence="1">
    <location>
        <begin position="7"/>
        <end position="36"/>
    </location>
</feature>
<keyword evidence="1" id="KW-1133">Transmembrane helix</keyword>
<proteinExistence type="predicted"/>
<accession>A0A401UNH5</accession>
<reference evidence="2 3" key="1">
    <citation type="submission" date="2018-11" db="EMBL/GenBank/DDBJ databases">
        <title>Genome sequencing and assembly of Clostridium tagluense strain A121.</title>
        <authorList>
            <person name="Murakami T."/>
            <person name="Segawa T."/>
            <person name="Shcherbakova V.A."/>
            <person name="Mori H."/>
            <person name="Yoshimura Y."/>
        </authorList>
    </citation>
    <scope>NUCLEOTIDE SEQUENCE [LARGE SCALE GENOMIC DNA]</scope>
    <source>
        <strain evidence="2 3">A121</strain>
    </source>
</reference>
<keyword evidence="1" id="KW-0472">Membrane</keyword>
<evidence type="ECO:0000313" key="2">
    <source>
        <dbReference type="EMBL" id="GCD11078.1"/>
    </source>
</evidence>
<protein>
    <recommendedName>
        <fullName evidence="4">DUF3796 domain-containing protein</fullName>
    </recommendedName>
</protein>
<keyword evidence="3" id="KW-1185">Reference proteome</keyword>
<feature type="transmembrane region" description="Helical" evidence="1">
    <location>
        <begin position="89"/>
        <end position="116"/>
    </location>
</feature>
<organism evidence="2 3">
    <name type="scientific">Clostridium tagluense</name>
    <dbReference type="NCBI Taxonomy" id="360422"/>
    <lineage>
        <taxon>Bacteria</taxon>
        <taxon>Bacillati</taxon>
        <taxon>Bacillota</taxon>
        <taxon>Clostridia</taxon>
        <taxon>Eubacteriales</taxon>
        <taxon>Clostridiaceae</taxon>
        <taxon>Clostridium</taxon>
    </lineage>
</organism>
<evidence type="ECO:0000256" key="1">
    <source>
        <dbReference type="SAM" id="Phobius"/>
    </source>
</evidence>
<dbReference type="EMBL" id="BHYK01000014">
    <property type="protein sequence ID" value="GCD11078.1"/>
    <property type="molecule type" value="Genomic_DNA"/>
</dbReference>
<evidence type="ECO:0000313" key="3">
    <source>
        <dbReference type="Proteomes" id="UP000287872"/>
    </source>
</evidence>
<dbReference type="Proteomes" id="UP000287872">
    <property type="component" value="Unassembled WGS sequence"/>
</dbReference>
<comment type="caution">
    <text evidence="2">The sequence shown here is derived from an EMBL/GenBank/DDBJ whole genome shotgun (WGS) entry which is preliminary data.</text>
</comment>
<keyword evidence="1" id="KW-0812">Transmembrane</keyword>
<dbReference type="AlphaFoldDB" id="A0A401UNH5"/>
<name>A0A401UNH5_9CLOT</name>
<sequence length="124" mass="14231">MKNKLGYLGFLGFIGVLGLFWGSFLHSIFLVFFFFFTYSKVIPDELFKENIKKAALSAFIVNMIINTLIMVVCTTISNIHQYVEPNNIMLLYGFAAFVVNFAISILVFVFTLMFYAHKEKSVLE</sequence>
<gene>
    <name evidence="2" type="ORF">Ctaglu_27010</name>
</gene>
<dbReference type="RefSeq" id="WP_125002558.1">
    <property type="nucleotide sequence ID" value="NZ_BHYK01000014.1"/>
</dbReference>